<dbReference type="PANTHER" id="PTHR44307">
    <property type="entry name" value="PHOSPHOETHANOLAMINE METHYLTRANSFERASE"/>
    <property type="match status" value="1"/>
</dbReference>
<accession>A0AAV2PTT8</accession>
<dbReference type="EC" id="2.1.1.103" evidence="5"/>
<dbReference type="GO" id="GO:0000234">
    <property type="term" value="F:phosphoethanolamine N-methyltransferase activity"/>
    <property type="evidence" value="ECO:0007669"/>
    <property type="project" value="UniProtKB-EC"/>
</dbReference>
<dbReference type="Pfam" id="PF13649">
    <property type="entry name" value="Methyltransf_25"/>
    <property type="match status" value="1"/>
</dbReference>
<comment type="caution">
    <text evidence="10">The sequence shown here is derived from an EMBL/GenBank/DDBJ whole genome shotgun (WGS) entry which is preliminary data.</text>
</comment>
<evidence type="ECO:0000256" key="5">
    <source>
        <dbReference type="ARBA" id="ARBA00035674"/>
    </source>
</evidence>
<evidence type="ECO:0000256" key="7">
    <source>
        <dbReference type="ARBA" id="ARBA00047622"/>
    </source>
</evidence>
<name>A0AAV2PTT8_MEGNR</name>
<comment type="catalytic activity">
    <reaction evidence="8">
        <text>N-methylethanolamine phosphate + S-adenosyl-L-methionine = N,N-dimethylethanolamine phosphate + S-adenosyl-L-homocysteine + H(+)</text>
        <dbReference type="Rhea" id="RHEA:25321"/>
        <dbReference type="ChEBI" id="CHEBI:15378"/>
        <dbReference type="ChEBI" id="CHEBI:57781"/>
        <dbReference type="ChEBI" id="CHEBI:57856"/>
        <dbReference type="ChEBI" id="CHEBI:58641"/>
        <dbReference type="ChEBI" id="CHEBI:59789"/>
        <dbReference type="EC" id="2.1.1.103"/>
    </reaction>
    <physiologicalReaction direction="left-to-right" evidence="8">
        <dbReference type="Rhea" id="RHEA:25322"/>
    </physiologicalReaction>
</comment>
<evidence type="ECO:0000313" key="10">
    <source>
        <dbReference type="EMBL" id="CAL4065182.1"/>
    </source>
</evidence>
<evidence type="ECO:0000256" key="8">
    <source>
        <dbReference type="ARBA" id="ARBA00047841"/>
    </source>
</evidence>
<organism evidence="10 11">
    <name type="scientific">Meganyctiphanes norvegica</name>
    <name type="common">Northern krill</name>
    <name type="synonym">Thysanopoda norvegica</name>
    <dbReference type="NCBI Taxonomy" id="48144"/>
    <lineage>
        <taxon>Eukaryota</taxon>
        <taxon>Metazoa</taxon>
        <taxon>Ecdysozoa</taxon>
        <taxon>Arthropoda</taxon>
        <taxon>Crustacea</taxon>
        <taxon>Multicrustacea</taxon>
        <taxon>Malacostraca</taxon>
        <taxon>Eumalacostraca</taxon>
        <taxon>Eucarida</taxon>
        <taxon>Euphausiacea</taxon>
        <taxon>Euphausiidae</taxon>
        <taxon>Meganyctiphanes</taxon>
    </lineage>
</organism>
<gene>
    <name evidence="10" type="ORF">MNOR_LOCUS4640</name>
</gene>
<reference evidence="10 11" key="1">
    <citation type="submission" date="2024-05" db="EMBL/GenBank/DDBJ databases">
        <authorList>
            <person name="Wallberg A."/>
        </authorList>
    </citation>
    <scope>NUCLEOTIDE SEQUENCE [LARGE SCALE GENOMIC DNA]</scope>
</reference>
<dbReference type="EMBL" id="CAXKWB010001713">
    <property type="protein sequence ID" value="CAL4065182.1"/>
    <property type="molecule type" value="Genomic_DNA"/>
</dbReference>
<comment type="catalytic activity">
    <reaction evidence="6">
        <text>N,N-dimethylethanolamine phosphate + S-adenosyl-L-methionine = phosphocholine + S-adenosyl-L-homocysteine + H(+)</text>
        <dbReference type="Rhea" id="RHEA:25325"/>
        <dbReference type="ChEBI" id="CHEBI:15378"/>
        <dbReference type="ChEBI" id="CHEBI:57856"/>
        <dbReference type="ChEBI" id="CHEBI:58641"/>
        <dbReference type="ChEBI" id="CHEBI:59789"/>
        <dbReference type="ChEBI" id="CHEBI:295975"/>
        <dbReference type="EC" id="2.1.1.103"/>
    </reaction>
    <physiologicalReaction direction="left-to-right" evidence="6">
        <dbReference type="Rhea" id="RHEA:25326"/>
    </physiologicalReaction>
</comment>
<comment type="pathway">
    <text evidence="1">Phospholipid metabolism; phosphatidylcholine biosynthesis.</text>
</comment>
<evidence type="ECO:0000256" key="6">
    <source>
        <dbReference type="ARBA" id="ARBA00047619"/>
    </source>
</evidence>
<dbReference type="InterPro" id="IPR041698">
    <property type="entry name" value="Methyltransf_25"/>
</dbReference>
<evidence type="ECO:0000256" key="4">
    <source>
        <dbReference type="ARBA" id="ARBA00022679"/>
    </source>
</evidence>
<sequence>MANAGAASQDFLDTHQYSRKSILRYERIFGHTWVSTGGETTTKDFLIQMDLKPGMKVLDIGCGTGGSAFFMARHYGLYVHGMDLSSNMIQIADDRLKREDPEVKNKVTFEIADCTTVNYPNNEYDLIYSRDTILHIKDKEGLYKRMLAWLKPGGTLFVSDYCKGDQEHSQEFQSYVKSRGYDLRTVAEYGKVIEGAGYRMVRALDYTQTFINVLTNELRYFEPTKEAFIKDFTEKDYTDISDGWRIKLVRCKAGDQAWGVFFAKK</sequence>
<dbReference type="Proteomes" id="UP001497623">
    <property type="component" value="Unassembled WGS sequence"/>
</dbReference>
<evidence type="ECO:0000256" key="1">
    <source>
        <dbReference type="ARBA" id="ARBA00004969"/>
    </source>
</evidence>
<comment type="catalytic activity">
    <reaction evidence="7">
        <text>phosphoethanolamine + S-adenosyl-L-methionine = N-methylethanolamine phosphate + S-adenosyl-L-homocysteine + H(+)</text>
        <dbReference type="Rhea" id="RHEA:20365"/>
        <dbReference type="ChEBI" id="CHEBI:15378"/>
        <dbReference type="ChEBI" id="CHEBI:57781"/>
        <dbReference type="ChEBI" id="CHEBI:57856"/>
        <dbReference type="ChEBI" id="CHEBI:58190"/>
        <dbReference type="ChEBI" id="CHEBI:59789"/>
        <dbReference type="EC" id="2.1.1.103"/>
    </reaction>
    <physiologicalReaction direction="left-to-right" evidence="7">
        <dbReference type="Rhea" id="RHEA:20366"/>
    </physiologicalReaction>
</comment>
<dbReference type="SUPFAM" id="SSF53335">
    <property type="entry name" value="S-adenosyl-L-methionine-dependent methyltransferases"/>
    <property type="match status" value="1"/>
</dbReference>
<protein>
    <recommendedName>
        <fullName evidence="5">phosphoethanolamine N-methyltransferase</fullName>
        <ecNumber evidence="5">2.1.1.103</ecNumber>
    </recommendedName>
</protein>
<evidence type="ECO:0000256" key="2">
    <source>
        <dbReference type="ARBA" id="ARBA00005189"/>
    </source>
</evidence>
<dbReference type="AlphaFoldDB" id="A0AAV2PTT8"/>
<comment type="pathway">
    <text evidence="2">Lipid metabolism.</text>
</comment>
<evidence type="ECO:0000256" key="3">
    <source>
        <dbReference type="ARBA" id="ARBA00022603"/>
    </source>
</evidence>
<dbReference type="Gene3D" id="3.40.50.150">
    <property type="entry name" value="Vaccinia Virus protein VP39"/>
    <property type="match status" value="1"/>
</dbReference>
<dbReference type="PANTHER" id="PTHR44307:SF2">
    <property type="entry name" value="PHOSPHOETHANOLAMINE METHYLTRANSFERASE ISOFORM X1"/>
    <property type="match status" value="1"/>
</dbReference>
<proteinExistence type="predicted"/>
<dbReference type="CDD" id="cd02440">
    <property type="entry name" value="AdoMet_MTases"/>
    <property type="match status" value="1"/>
</dbReference>
<evidence type="ECO:0000259" key="9">
    <source>
        <dbReference type="Pfam" id="PF13649"/>
    </source>
</evidence>
<keyword evidence="4" id="KW-0808">Transferase</keyword>
<keyword evidence="3" id="KW-0489">Methyltransferase</keyword>
<dbReference type="InterPro" id="IPR029063">
    <property type="entry name" value="SAM-dependent_MTases_sf"/>
</dbReference>
<feature type="domain" description="Methyltransferase" evidence="9">
    <location>
        <begin position="57"/>
        <end position="154"/>
    </location>
</feature>
<evidence type="ECO:0000313" key="11">
    <source>
        <dbReference type="Proteomes" id="UP001497623"/>
    </source>
</evidence>
<keyword evidence="11" id="KW-1185">Reference proteome</keyword>
<dbReference type="GO" id="GO:0032259">
    <property type="term" value="P:methylation"/>
    <property type="evidence" value="ECO:0007669"/>
    <property type="project" value="UniProtKB-KW"/>
</dbReference>